<dbReference type="SUPFAM" id="SSF53686">
    <property type="entry name" value="Tryptophan synthase beta subunit-like PLP-dependent enzymes"/>
    <property type="match status" value="1"/>
</dbReference>
<organism evidence="2 3">
    <name type="scientific">Streptomyces graminofaciens</name>
    <dbReference type="NCBI Taxonomy" id="68212"/>
    <lineage>
        <taxon>Bacteria</taxon>
        <taxon>Bacillati</taxon>
        <taxon>Actinomycetota</taxon>
        <taxon>Actinomycetes</taxon>
        <taxon>Kitasatosporales</taxon>
        <taxon>Streptomycetaceae</taxon>
        <taxon>Streptomyces</taxon>
    </lineage>
</organism>
<dbReference type="EMBL" id="AP018448">
    <property type="protein sequence ID" value="BBC29193.1"/>
    <property type="molecule type" value="Genomic_DNA"/>
</dbReference>
<sequence length="528" mass="56957">MRTGTLPEPMLTAPAPVPDLRPDSAVEEVQSACDRIDGRTRPATLTRVDPERSAPHTPPLSMTAPNGRVRSASRLSTCSTPGSFKARGTLNFLRAQKGAGTLPTAGVHRVWRERGARVRMVCSTAGGQGHGVPARDRPGGESGQVRGCGAAVRLVGSEYAEALAACQAFASTSGALAAHAYDPPLIAAPLAGSQRITRTGRADRARGRTKSSPVRPTAPARTAPTDFRERHAVECGIARLKRHRAVATRNDKLGVRYEANCAGRCHRRVALTSTGRSTMQLSPILLCDCIAGYGWPPNRQYYRLLLREPGVVDSAAPHDVITLLLQENTAAGEFDAEATADEQQEGRSLLASHPLPSLVTTRMDAPFDLNSLAVARIVGVLEVSEEPSPVQCRILARAAHVHAVVHDPDASSRSWQQDQGSRNRPESCGRPMRHPFGNSPWPWRRCCGPVFDFWDPTARSGQGIAACTQGWGNVLSQFDAFTRRVRSFATMLAERQGERLPDWGAGVRQDDLPSLTRLPRTSTATVTP</sequence>
<evidence type="ECO:0000256" key="1">
    <source>
        <dbReference type="SAM" id="MobiDB-lite"/>
    </source>
</evidence>
<feature type="region of interest" description="Disordered" evidence="1">
    <location>
        <begin position="47"/>
        <end position="78"/>
    </location>
</feature>
<accession>A0ABM7F0P0</accession>
<proteinExistence type="predicted"/>
<feature type="compositionally biased region" description="Polar residues" evidence="1">
    <location>
        <begin position="519"/>
        <end position="528"/>
    </location>
</feature>
<reference evidence="2 3" key="1">
    <citation type="journal article" date="2010" name="ChemBioChem">
        <title>Cloning and characterization of the biosynthetic gene cluster of 16-membered macrolide antibiotic FD-891: involvement of a dual functional cytochrome P450 monooxygenase catalyzing epoxidation and hydroxylation.</title>
        <authorList>
            <person name="Kudo F."/>
            <person name="Motegi A."/>
            <person name="Mizoue K."/>
            <person name="Eguchi T."/>
        </authorList>
    </citation>
    <scope>NUCLEOTIDE SEQUENCE [LARGE SCALE GENOMIC DNA]</scope>
    <source>
        <strain evidence="2 3">A-8890</strain>
    </source>
</reference>
<feature type="compositionally biased region" description="Polar residues" evidence="1">
    <location>
        <begin position="411"/>
        <end position="420"/>
    </location>
</feature>
<name>A0ABM7F0P0_9ACTN</name>
<evidence type="ECO:0000313" key="2">
    <source>
        <dbReference type="EMBL" id="BBC29193.1"/>
    </source>
</evidence>
<evidence type="ECO:0000313" key="3">
    <source>
        <dbReference type="Proteomes" id="UP001321542"/>
    </source>
</evidence>
<dbReference type="Proteomes" id="UP001321542">
    <property type="component" value="Chromosome"/>
</dbReference>
<feature type="region of interest" description="Disordered" evidence="1">
    <location>
        <begin position="502"/>
        <end position="528"/>
    </location>
</feature>
<dbReference type="InterPro" id="IPR036052">
    <property type="entry name" value="TrpB-like_PALP_sf"/>
</dbReference>
<keyword evidence="3" id="KW-1185">Reference proteome</keyword>
<feature type="region of interest" description="Disordered" evidence="1">
    <location>
        <begin position="124"/>
        <end position="144"/>
    </location>
</feature>
<protein>
    <submittedName>
        <fullName evidence="2">Uncharacterized protein</fullName>
    </submittedName>
</protein>
<feature type="region of interest" description="Disordered" evidence="1">
    <location>
        <begin position="407"/>
        <end position="435"/>
    </location>
</feature>
<reference evidence="2 3" key="2">
    <citation type="journal article" date="2023" name="ChemBioChem">
        <title>Acyltransferase Domain Exchange between Two Independent Type I Polyketide Synthases in the Same Producer Strain of Macrolide Antibiotics.</title>
        <authorList>
            <person name="Kudo F."/>
            <person name="Kishikawa K."/>
            <person name="Tsuboi K."/>
            <person name="Kido T."/>
            <person name="Usui T."/>
            <person name="Hashimoto J."/>
            <person name="Shin-Ya K."/>
            <person name="Miyanaga A."/>
            <person name="Eguchi T."/>
        </authorList>
    </citation>
    <scope>NUCLEOTIDE SEQUENCE [LARGE SCALE GENOMIC DNA]</scope>
    <source>
        <strain evidence="2 3">A-8890</strain>
    </source>
</reference>
<feature type="region of interest" description="Disordered" evidence="1">
    <location>
        <begin position="1"/>
        <end position="21"/>
    </location>
</feature>
<gene>
    <name evidence="2" type="ORF">SGFS_004840</name>
</gene>
<feature type="region of interest" description="Disordered" evidence="1">
    <location>
        <begin position="198"/>
        <end position="222"/>
    </location>
</feature>